<dbReference type="Proteomes" id="UP000499080">
    <property type="component" value="Unassembled WGS sequence"/>
</dbReference>
<dbReference type="AlphaFoldDB" id="A0A4Y2PT90"/>
<comment type="caution">
    <text evidence="1">The sequence shown here is derived from an EMBL/GenBank/DDBJ whole genome shotgun (WGS) entry which is preliminary data.</text>
</comment>
<protein>
    <submittedName>
        <fullName evidence="1">Uncharacterized protein</fullName>
    </submittedName>
</protein>
<accession>A0A4Y2PT90</accession>
<sequence>MTEHLNRVVWAFLTPVPFWHSGTLKDRRCNSSNETGVLLAIAGHGPTPPEGATYSHLREVTLYPPLLHPQEKRDTAYLSGGFSSTPRGK</sequence>
<organism evidence="1 2">
    <name type="scientific">Araneus ventricosus</name>
    <name type="common">Orbweaver spider</name>
    <name type="synonym">Epeira ventricosa</name>
    <dbReference type="NCBI Taxonomy" id="182803"/>
    <lineage>
        <taxon>Eukaryota</taxon>
        <taxon>Metazoa</taxon>
        <taxon>Ecdysozoa</taxon>
        <taxon>Arthropoda</taxon>
        <taxon>Chelicerata</taxon>
        <taxon>Arachnida</taxon>
        <taxon>Araneae</taxon>
        <taxon>Araneomorphae</taxon>
        <taxon>Entelegynae</taxon>
        <taxon>Araneoidea</taxon>
        <taxon>Araneidae</taxon>
        <taxon>Araneus</taxon>
    </lineage>
</organism>
<dbReference type="EMBL" id="BGPR01012087">
    <property type="protein sequence ID" value="GBN54494.1"/>
    <property type="molecule type" value="Genomic_DNA"/>
</dbReference>
<gene>
    <name evidence="1" type="ORF">AVEN_105281_1</name>
</gene>
<evidence type="ECO:0000313" key="1">
    <source>
        <dbReference type="EMBL" id="GBN54494.1"/>
    </source>
</evidence>
<keyword evidence="2" id="KW-1185">Reference proteome</keyword>
<reference evidence="1 2" key="1">
    <citation type="journal article" date="2019" name="Sci. Rep.">
        <title>Orb-weaving spider Araneus ventricosus genome elucidates the spidroin gene catalogue.</title>
        <authorList>
            <person name="Kono N."/>
            <person name="Nakamura H."/>
            <person name="Ohtoshi R."/>
            <person name="Moran D.A.P."/>
            <person name="Shinohara A."/>
            <person name="Yoshida Y."/>
            <person name="Fujiwara M."/>
            <person name="Mori M."/>
            <person name="Tomita M."/>
            <person name="Arakawa K."/>
        </authorList>
    </citation>
    <scope>NUCLEOTIDE SEQUENCE [LARGE SCALE GENOMIC DNA]</scope>
</reference>
<name>A0A4Y2PT90_ARAVE</name>
<evidence type="ECO:0000313" key="2">
    <source>
        <dbReference type="Proteomes" id="UP000499080"/>
    </source>
</evidence>
<proteinExistence type="predicted"/>